<keyword evidence="2" id="KW-1185">Reference proteome</keyword>
<proteinExistence type="predicted"/>
<gene>
    <name evidence="1" type="ORF">LIPSTDRAFT_70600</name>
</gene>
<dbReference type="EMBL" id="KV454293">
    <property type="protein sequence ID" value="ODQ73594.1"/>
    <property type="molecule type" value="Genomic_DNA"/>
</dbReference>
<dbReference type="STRING" id="675824.A0A1E3Q7W9"/>
<evidence type="ECO:0000313" key="2">
    <source>
        <dbReference type="Proteomes" id="UP000094385"/>
    </source>
</evidence>
<dbReference type="OrthoDB" id="4343489at2759"/>
<protein>
    <submittedName>
        <fullName evidence="1">Uncharacterized protein</fullName>
    </submittedName>
</protein>
<accession>A0A1E3Q7W9</accession>
<dbReference type="Proteomes" id="UP000094385">
    <property type="component" value="Unassembled WGS sequence"/>
</dbReference>
<evidence type="ECO:0000313" key="1">
    <source>
        <dbReference type="EMBL" id="ODQ73594.1"/>
    </source>
</evidence>
<name>A0A1E3Q7W9_LIPST</name>
<reference evidence="1 2" key="1">
    <citation type="journal article" date="2016" name="Proc. Natl. Acad. Sci. U.S.A.">
        <title>Comparative genomics of biotechnologically important yeasts.</title>
        <authorList>
            <person name="Riley R."/>
            <person name="Haridas S."/>
            <person name="Wolfe K.H."/>
            <person name="Lopes M.R."/>
            <person name="Hittinger C.T."/>
            <person name="Goeker M."/>
            <person name="Salamov A.A."/>
            <person name="Wisecaver J.H."/>
            <person name="Long T.M."/>
            <person name="Calvey C.H."/>
            <person name="Aerts A.L."/>
            <person name="Barry K.W."/>
            <person name="Choi C."/>
            <person name="Clum A."/>
            <person name="Coughlan A.Y."/>
            <person name="Deshpande S."/>
            <person name="Douglass A.P."/>
            <person name="Hanson S.J."/>
            <person name="Klenk H.-P."/>
            <person name="LaButti K.M."/>
            <person name="Lapidus A."/>
            <person name="Lindquist E.A."/>
            <person name="Lipzen A.M."/>
            <person name="Meier-Kolthoff J.P."/>
            <person name="Ohm R.A."/>
            <person name="Otillar R.P."/>
            <person name="Pangilinan J.L."/>
            <person name="Peng Y."/>
            <person name="Rokas A."/>
            <person name="Rosa C.A."/>
            <person name="Scheuner C."/>
            <person name="Sibirny A.A."/>
            <person name="Slot J.C."/>
            <person name="Stielow J.B."/>
            <person name="Sun H."/>
            <person name="Kurtzman C.P."/>
            <person name="Blackwell M."/>
            <person name="Grigoriev I.V."/>
            <person name="Jeffries T.W."/>
        </authorList>
    </citation>
    <scope>NUCLEOTIDE SEQUENCE [LARGE SCALE GENOMIC DNA]</scope>
    <source>
        <strain evidence="1 2">NRRL Y-11557</strain>
    </source>
</reference>
<sequence>MDDFNSSDIEFEPAVSKNLGRQPGRASIARIIEASDIDRLTSKRAVKQLQFGHGAPSTRAQQQLWVERFNAFRTQTLKQSLSVPFPGEPV</sequence>
<organism evidence="1 2">
    <name type="scientific">Lipomyces starkeyi NRRL Y-11557</name>
    <dbReference type="NCBI Taxonomy" id="675824"/>
    <lineage>
        <taxon>Eukaryota</taxon>
        <taxon>Fungi</taxon>
        <taxon>Dikarya</taxon>
        <taxon>Ascomycota</taxon>
        <taxon>Saccharomycotina</taxon>
        <taxon>Lipomycetes</taxon>
        <taxon>Lipomycetales</taxon>
        <taxon>Lipomycetaceae</taxon>
        <taxon>Lipomyces</taxon>
    </lineage>
</organism>
<dbReference type="AlphaFoldDB" id="A0A1E3Q7W9"/>